<feature type="domain" description="LysR substrate-binding" evidence="2">
    <location>
        <begin position="38"/>
        <end position="96"/>
    </location>
</feature>
<dbReference type="InterPro" id="IPR058163">
    <property type="entry name" value="LysR-type_TF_proteobact-type"/>
</dbReference>
<sequence>MRDLNDLCYFVQVVDHGGFAPAGRALNMPKSKPSRRIALRAAAAASVGVAQLPTMMVRDPIARGELRQLLPGWAPRREIVHAVFASRRGLLPSVRAARLSRPAFRRARAGLDNARAFDRYGARLRSAPAAARDHAARLGEFP</sequence>
<evidence type="ECO:0000256" key="1">
    <source>
        <dbReference type="ARBA" id="ARBA00009437"/>
    </source>
</evidence>
<dbReference type="Proteomes" id="UP000004682">
    <property type="component" value="Unassembled WGS sequence"/>
</dbReference>
<accession>A0ABN0G9F9</accession>
<reference evidence="4" key="1">
    <citation type="journal article" date="2012" name="J. Bacteriol.">
        <title>Revised Genome Sequence of Burkholderia thailandensis MSMB43 with Improved Annotation.</title>
        <authorList>
            <person name="Zhuo Y."/>
            <person name="Liu L."/>
            <person name="Wang Q."/>
            <person name="Liu X."/>
            <person name="Ren B."/>
            <person name="Liu M."/>
            <person name="Ni P."/>
            <person name="Cheng Y.Q."/>
            <person name="Zhang L."/>
        </authorList>
    </citation>
    <scope>NUCLEOTIDE SEQUENCE [LARGE SCALE GENOMIC DNA]</scope>
    <source>
        <strain evidence="4">MSMB43</strain>
    </source>
</reference>
<dbReference type="InterPro" id="IPR005119">
    <property type="entry name" value="LysR_subst-bd"/>
</dbReference>
<dbReference type="Pfam" id="PF03466">
    <property type="entry name" value="LysR_substrate"/>
    <property type="match status" value="1"/>
</dbReference>
<evidence type="ECO:0000313" key="3">
    <source>
        <dbReference type="EMBL" id="EIP88733.1"/>
    </source>
</evidence>
<proteinExistence type="inferred from homology"/>
<keyword evidence="4" id="KW-1185">Reference proteome</keyword>
<evidence type="ECO:0000313" key="4">
    <source>
        <dbReference type="Proteomes" id="UP000004682"/>
    </source>
</evidence>
<dbReference type="Gene3D" id="3.40.190.10">
    <property type="entry name" value="Periplasmic binding protein-like II"/>
    <property type="match status" value="2"/>
</dbReference>
<gene>
    <name evidence="3" type="ORF">A33K_14833</name>
</gene>
<protein>
    <submittedName>
        <fullName evidence="3">Transcriptional regulator, LysR family protein</fullName>
    </submittedName>
</protein>
<dbReference type="EMBL" id="JH692062">
    <property type="protein sequence ID" value="EIP88733.1"/>
    <property type="molecule type" value="Genomic_DNA"/>
</dbReference>
<dbReference type="PANTHER" id="PTHR30537:SF31">
    <property type="entry name" value="TRANSCRIPTIONAL REGULATOR, LYSR FAMILY"/>
    <property type="match status" value="1"/>
</dbReference>
<name>A0ABN0G9F9_9BURK</name>
<dbReference type="PANTHER" id="PTHR30537">
    <property type="entry name" value="HTH-TYPE TRANSCRIPTIONAL REGULATOR"/>
    <property type="match status" value="1"/>
</dbReference>
<organism evidence="3 4">
    <name type="scientific">Burkholderia humptydooensis MSMB43</name>
    <dbReference type="NCBI Taxonomy" id="441157"/>
    <lineage>
        <taxon>Bacteria</taxon>
        <taxon>Pseudomonadati</taxon>
        <taxon>Pseudomonadota</taxon>
        <taxon>Betaproteobacteria</taxon>
        <taxon>Burkholderiales</taxon>
        <taxon>Burkholderiaceae</taxon>
        <taxon>Burkholderia</taxon>
        <taxon>pseudomallei group</taxon>
    </lineage>
</organism>
<comment type="similarity">
    <text evidence="1">Belongs to the LysR transcriptional regulatory family.</text>
</comment>
<dbReference type="SUPFAM" id="SSF53850">
    <property type="entry name" value="Periplasmic binding protein-like II"/>
    <property type="match status" value="1"/>
</dbReference>
<evidence type="ECO:0000259" key="2">
    <source>
        <dbReference type="Pfam" id="PF03466"/>
    </source>
</evidence>